<keyword evidence="3" id="KW-0133">Cell shape</keyword>
<evidence type="ECO:0000256" key="3">
    <source>
        <dbReference type="ARBA" id="ARBA00022960"/>
    </source>
</evidence>
<evidence type="ECO:0000256" key="7">
    <source>
        <dbReference type="NCBIfam" id="TIGR00067"/>
    </source>
</evidence>
<dbReference type="GO" id="GO:0071555">
    <property type="term" value="P:cell wall organization"/>
    <property type="evidence" value="ECO:0007669"/>
    <property type="project" value="UniProtKB-KW"/>
</dbReference>
<comment type="caution">
    <text evidence="8">The sequence shown here is derived from an EMBL/GenBank/DDBJ whole genome shotgun (WGS) entry which is preliminary data.</text>
</comment>
<dbReference type="PANTHER" id="PTHR21198">
    <property type="entry name" value="GLUTAMATE RACEMASE"/>
    <property type="match status" value="1"/>
</dbReference>
<dbReference type="EC" id="5.1.1.3" evidence="2 7"/>
<dbReference type="GO" id="GO:0008881">
    <property type="term" value="F:glutamate racemase activity"/>
    <property type="evidence" value="ECO:0007669"/>
    <property type="project" value="UniProtKB-UniRule"/>
</dbReference>
<dbReference type="Proteomes" id="UP000018837">
    <property type="component" value="Unassembled WGS sequence"/>
</dbReference>
<evidence type="ECO:0000313" key="9">
    <source>
        <dbReference type="Proteomes" id="UP000018837"/>
    </source>
</evidence>
<dbReference type="Pfam" id="PF01177">
    <property type="entry name" value="Asp_Glu_race"/>
    <property type="match status" value="1"/>
</dbReference>
<evidence type="ECO:0000313" key="8">
    <source>
        <dbReference type="EMBL" id="ETK03069.1"/>
    </source>
</evidence>
<dbReference type="GO" id="GO:0009252">
    <property type="term" value="P:peptidoglycan biosynthetic process"/>
    <property type="evidence" value="ECO:0007669"/>
    <property type="project" value="UniProtKB-UniRule"/>
</dbReference>
<dbReference type="NCBIfam" id="TIGR00067">
    <property type="entry name" value="glut_race"/>
    <property type="match status" value="1"/>
</dbReference>
<dbReference type="SUPFAM" id="SSF53681">
    <property type="entry name" value="Aspartate/glutamate racemase"/>
    <property type="match status" value="2"/>
</dbReference>
<dbReference type="InterPro" id="IPR015942">
    <property type="entry name" value="Asp/Glu/hydantoin_racemase"/>
</dbReference>
<reference evidence="8 9" key="1">
    <citation type="submission" date="2013-11" db="EMBL/GenBank/DDBJ databases">
        <title>Single cell genomics of uncultured Tannerella BU063 (oral taxon 286).</title>
        <authorList>
            <person name="Beall C.J."/>
            <person name="Campbell A.G."/>
            <person name="Griffen A.L."/>
            <person name="Podar M."/>
            <person name="Leys E.J."/>
        </authorList>
    </citation>
    <scope>NUCLEOTIDE SEQUENCE [LARGE SCALE GENOMIC DNA]</scope>
    <source>
        <strain evidence="8">Cell 2</strain>
    </source>
</reference>
<sequence length="152" mass="16577">AAMRDLLPAENIFYIGDTARVPYGGKSRETIERYSREIGGMLVTEDAKVIVVACNTASALGIPAMREKFATPIVGVIEPGARAAVEATKNGRIGVIGTRATIYSRAYERAIHALDRDVQVISAPCPIFVPMIEEGWLDDGITDQVIRRYIEP</sequence>
<keyword evidence="4" id="KW-0573">Peptidoglycan synthesis</keyword>
<feature type="non-terminal residue" evidence="8">
    <location>
        <position position="152"/>
    </location>
</feature>
<dbReference type="PANTHER" id="PTHR21198:SF2">
    <property type="entry name" value="GLUTAMATE RACEMASE"/>
    <property type="match status" value="1"/>
</dbReference>
<dbReference type="GO" id="GO:0008360">
    <property type="term" value="P:regulation of cell shape"/>
    <property type="evidence" value="ECO:0007669"/>
    <property type="project" value="UniProtKB-KW"/>
</dbReference>
<dbReference type="PROSITE" id="PS00923">
    <property type="entry name" value="ASP_GLU_RACEMASE_1"/>
    <property type="match status" value="1"/>
</dbReference>
<dbReference type="InterPro" id="IPR018187">
    <property type="entry name" value="Asp/Glu_racemase_AS_1"/>
</dbReference>
<feature type="non-terminal residue" evidence="8">
    <location>
        <position position="1"/>
    </location>
</feature>
<dbReference type="InterPro" id="IPR001920">
    <property type="entry name" value="Asp/Glu_race"/>
</dbReference>
<evidence type="ECO:0000256" key="6">
    <source>
        <dbReference type="ARBA" id="ARBA00023316"/>
    </source>
</evidence>
<name>W2C793_9BACT</name>
<gene>
    <name evidence="8" type="ORF">N425_00015</name>
</gene>
<organism evidence="8 9">
    <name type="scientific">Tannerella sp. oral taxon BU063 isolate Cell 2</name>
    <dbReference type="NCBI Taxonomy" id="1411148"/>
    <lineage>
        <taxon>Bacteria</taxon>
        <taxon>Pseudomonadati</taxon>
        <taxon>Bacteroidota</taxon>
        <taxon>Bacteroidia</taxon>
        <taxon>Bacteroidales</taxon>
        <taxon>Tannerellaceae</taxon>
        <taxon>Tannerella</taxon>
    </lineage>
</organism>
<keyword evidence="5" id="KW-0413">Isomerase</keyword>
<dbReference type="EMBL" id="AYUF01000003">
    <property type="protein sequence ID" value="ETK03069.1"/>
    <property type="molecule type" value="Genomic_DNA"/>
</dbReference>
<comment type="catalytic activity">
    <reaction evidence="1">
        <text>L-glutamate = D-glutamate</text>
        <dbReference type="Rhea" id="RHEA:12813"/>
        <dbReference type="ChEBI" id="CHEBI:29985"/>
        <dbReference type="ChEBI" id="CHEBI:29986"/>
        <dbReference type="EC" id="5.1.1.3"/>
    </reaction>
</comment>
<accession>W2C793</accession>
<dbReference type="AlphaFoldDB" id="W2C793"/>
<protein>
    <recommendedName>
        <fullName evidence="2 7">Glutamate racemase</fullName>
        <ecNumber evidence="2 7">5.1.1.3</ecNumber>
    </recommendedName>
</protein>
<evidence type="ECO:0000256" key="1">
    <source>
        <dbReference type="ARBA" id="ARBA00001602"/>
    </source>
</evidence>
<keyword evidence="6" id="KW-0961">Cell wall biogenesis/degradation</keyword>
<proteinExistence type="predicted"/>
<evidence type="ECO:0000256" key="5">
    <source>
        <dbReference type="ARBA" id="ARBA00023235"/>
    </source>
</evidence>
<evidence type="ECO:0000256" key="2">
    <source>
        <dbReference type="ARBA" id="ARBA00013090"/>
    </source>
</evidence>
<dbReference type="InterPro" id="IPR004391">
    <property type="entry name" value="Glu_race"/>
</dbReference>
<evidence type="ECO:0000256" key="4">
    <source>
        <dbReference type="ARBA" id="ARBA00022984"/>
    </source>
</evidence>
<dbReference type="Gene3D" id="3.40.50.1860">
    <property type="match status" value="2"/>
</dbReference>